<evidence type="ECO:0000256" key="1">
    <source>
        <dbReference type="SAM" id="MobiDB-lite"/>
    </source>
</evidence>
<evidence type="ECO:0000313" key="3">
    <source>
        <dbReference type="Proteomes" id="UP001418222"/>
    </source>
</evidence>
<organism evidence="2 3">
    <name type="scientific">Platanthera zijinensis</name>
    <dbReference type="NCBI Taxonomy" id="2320716"/>
    <lineage>
        <taxon>Eukaryota</taxon>
        <taxon>Viridiplantae</taxon>
        <taxon>Streptophyta</taxon>
        <taxon>Embryophyta</taxon>
        <taxon>Tracheophyta</taxon>
        <taxon>Spermatophyta</taxon>
        <taxon>Magnoliopsida</taxon>
        <taxon>Liliopsida</taxon>
        <taxon>Asparagales</taxon>
        <taxon>Orchidaceae</taxon>
        <taxon>Orchidoideae</taxon>
        <taxon>Orchideae</taxon>
        <taxon>Orchidinae</taxon>
        <taxon>Platanthera</taxon>
    </lineage>
</organism>
<comment type="caution">
    <text evidence="2">The sequence shown here is derived from an EMBL/GenBank/DDBJ whole genome shotgun (WGS) entry which is preliminary data.</text>
</comment>
<dbReference type="Proteomes" id="UP001418222">
    <property type="component" value="Unassembled WGS sequence"/>
</dbReference>
<sequence>MKERTWRKLVHGTVVEITRGFMGRVMARSRRWPEKRAKPLVEKRRRSAGEALETRRRSAGNAPEKCRSCSASRSYGAIDASVILPPHMQNLAGGIGAATATAGTRKLSWSPLTVSRSPLTLFRSLSTYINV</sequence>
<feature type="region of interest" description="Disordered" evidence="1">
    <location>
        <begin position="32"/>
        <end position="66"/>
    </location>
</feature>
<evidence type="ECO:0000313" key="2">
    <source>
        <dbReference type="EMBL" id="KAK8921896.1"/>
    </source>
</evidence>
<dbReference type="EMBL" id="JBBWWQ010000018">
    <property type="protein sequence ID" value="KAK8921896.1"/>
    <property type="molecule type" value="Genomic_DNA"/>
</dbReference>
<gene>
    <name evidence="2" type="ORF">KSP39_PZI020523</name>
</gene>
<proteinExistence type="predicted"/>
<feature type="compositionally biased region" description="Basic and acidic residues" evidence="1">
    <location>
        <begin position="32"/>
        <end position="42"/>
    </location>
</feature>
<accession>A0AAP0B132</accession>
<name>A0AAP0B132_9ASPA</name>
<reference evidence="2 3" key="1">
    <citation type="journal article" date="2022" name="Nat. Plants">
        <title>Genomes of leafy and leafless Platanthera orchids illuminate the evolution of mycoheterotrophy.</title>
        <authorList>
            <person name="Li M.H."/>
            <person name="Liu K.W."/>
            <person name="Li Z."/>
            <person name="Lu H.C."/>
            <person name="Ye Q.L."/>
            <person name="Zhang D."/>
            <person name="Wang J.Y."/>
            <person name="Li Y.F."/>
            <person name="Zhong Z.M."/>
            <person name="Liu X."/>
            <person name="Yu X."/>
            <person name="Liu D.K."/>
            <person name="Tu X.D."/>
            <person name="Liu B."/>
            <person name="Hao Y."/>
            <person name="Liao X.Y."/>
            <person name="Jiang Y.T."/>
            <person name="Sun W.H."/>
            <person name="Chen J."/>
            <person name="Chen Y.Q."/>
            <person name="Ai Y."/>
            <person name="Zhai J.W."/>
            <person name="Wu S.S."/>
            <person name="Zhou Z."/>
            <person name="Hsiao Y.Y."/>
            <person name="Wu W.L."/>
            <person name="Chen Y.Y."/>
            <person name="Lin Y.F."/>
            <person name="Hsu J.L."/>
            <person name="Li C.Y."/>
            <person name="Wang Z.W."/>
            <person name="Zhao X."/>
            <person name="Zhong W.Y."/>
            <person name="Ma X.K."/>
            <person name="Ma L."/>
            <person name="Huang J."/>
            <person name="Chen G.Z."/>
            <person name="Huang M.Z."/>
            <person name="Huang L."/>
            <person name="Peng D.H."/>
            <person name="Luo Y.B."/>
            <person name="Zou S.Q."/>
            <person name="Chen S.P."/>
            <person name="Lan S."/>
            <person name="Tsai W.C."/>
            <person name="Van de Peer Y."/>
            <person name="Liu Z.J."/>
        </authorList>
    </citation>
    <scope>NUCLEOTIDE SEQUENCE [LARGE SCALE GENOMIC DNA]</scope>
    <source>
        <strain evidence="2">Lor287</strain>
    </source>
</reference>
<protein>
    <submittedName>
        <fullName evidence="2">Uncharacterized protein</fullName>
    </submittedName>
</protein>
<dbReference type="AlphaFoldDB" id="A0AAP0B132"/>
<keyword evidence="3" id="KW-1185">Reference proteome</keyword>